<gene>
    <name evidence="2" type="ORF">GOODEAATRI_031315</name>
</gene>
<proteinExistence type="predicted"/>
<evidence type="ECO:0008006" key="4">
    <source>
        <dbReference type="Google" id="ProtNLM"/>
    </source>
</evidence>
<feature type="region of interest" description="Disordered" evidence="1">
    <location>
        <begin position="36"/>
        <end position="58"/>
    </location>
</feature>
<sequence length="106" mass="11846">MTSVGWERVTKPVLWDYIKLQPLSTNRENAQTWKRTWNSNEPSPFYSNSASTTPPGGLKRTQMNIQSTAGLICLSPGQSSTIRKRVGKKARTNAGQKKHKTGLIFP</sequence>
<protein>
    <recommendedName>
        <fullName evidence="4">ATP synthase F0 subunit 8</fullName>
    </recommendedName>
</protein>
<organism evidence="2 3">
    <name type="scientific">Goodea atripinnis</name>
    <dbReference type="NCBI Taxonomy" id="208336"/>
    <lineage>
        <taxon>Eukaryota</taxon>
        <taxon>Metazoa</taxon>
        <taxon>Chordata</taxon>
        <taxon>Craniata</taxon>
        <taxon>Vertebrata</taxon>
        <taxon>Euteleostomi</taxon>
        <taxon>Actinopterygii</taxon>
        <taxon>Neopterygii</taxon>
        <taxon>Teleostei</taxon>
        <taxon>Neoteleostei</taxon>
        <taxon>Acanthomorphata</taxon>
        <taxon>Ovalentaria</taxon>
        <taxon>Atherinomorphae</taxon>
        <taxon>Cyprinodontiformes</taxon>
        <taxon>Goodeidae</taxon>
        <taxon>Goodea</taxon>
    </lineage>
</organism>
<dbReference type="Proteomes" id="UP001476798">
    <property type="component" value="Unassembled WGS sequence"/>
</dbReference>
<evidence type="ECO:0000313" key="2">
    <source>
        <dbReference type="EMBL" id="MEQ2166736.1"/>
    </source>
</evidence>
<name>A0ABV0N6R8_9TELE</name>
<evidence type="ECO:0000256" key="1">
    <source>
        <dbReference type="SAM" id="MobiDB-lite"/>
    </source>
</evidence>
<dbReference type="EMBL" id="JAHRIO010025267">
    <property type="protein sequence ID" value="MEQ2166736.1"/>
    <property type="molecule type" value="Genomic_DNA"/>
</dbReference>
<feature type="compositionally biased region" description="Polar residues" evidence="1">
    <location>
        <begin position="36"/>
        <end position="54"/>
    </location>
</feature>
<feature type="region of interest" description="Disordered" evidence="1">
    <location>
        <begin position="82"/>
        <end position="106"/>
    </location>
</feature>
<keyword evidence="3" id="KW-1185">Reference proteome</keyword>
<comment type="caution">
    <text evidence="2">The sequence shown here is derived from an EMBL/GenBank/DDBJ whole genome shotgun (WGS) entry which is preliminary data.</text>
</comment>
<accession>A0ABV0N6R8</accession>
<reference evidence="2 3" key="1">
    <citation type="submission" date="2021-06" db="EMBL/GenBank/DDBJ databases">
        <authorList>
            <person name="Palmer J.M."/>
        </authorList>
    </citation>
    <scope>NUCLEOTIDE SEQUENCE [LARGE SCALE GENOMIC DNA]</scope>
    <source>
        <strain evidence="2 3">GA_2019</strain>
        <tissue evidence="2">Muscle</tissue>
    </source>
</reference>
<evidence type="ECO:0000313" key="3">
    <source>
        <dbReference type="Proteomes" id="UP001476798"/>
    </source>
</evidence>